<dbReference type="SUPFAM" id="SSF52266">
    <property type="entry name" value="SGNH hydrolase"/>
    <property type="match status" value="1"/>
</dbReference>
<name>A0ABS4Z5J4_9ACTN</name>
<dbReference type="Gene3D" id="3.40.50.1110">
    <property type="entry name" value="SGNH hydrolase"/>
    <property type="match status" value="1"/>
</dbReference>
<sequence length="405" mass="42055">MPAPPLRLDRRRLLGWGGALAAGLAVGGCTGDEPPAPAPWQQRLRTATPAGPRRIGVLGDSVAFGSGSSSPKPLHSLVGLLRQSLARTYGDGGTGWLLLNQQAWPVTAQNRGWDPRLVVHGPVTKIAAGLFRRTCAGLPDGGPDGSRAHVELTAEGRTATTLVLAQPGGRSQQLVSVDGGAPVALRNVLTGGPEPDVAPRGGPVAGHLVSEVDLGSPGRHTVRVWASGGPVHLVAVGTGTGAGPYVVDELAVAGESLETFLGPDDPARESFFGLPFLDTLAEDLLLVELGANDYNAGRPLDAVEADLRRLVTRQQATGGDVALCFPPVSSPTLYRPGTPTYADYTTRWTAVADDLGIGFCDLSRIWGDTFAEASALQPPRYADLLHPTDAGAADLAARVQDFLGL</sequence>
<keyword evidence="3" id="KW-1185">Reference proteome</keyword>
<evidence type="ECO:0000259" key="1">
    <source>
        <dbReference type="Pfam" id="PF13472"/>
    </source>
</evidence>
<proteinExistence type="predicted"/>
<dbReference type="InterPro" id="IPR036514">
    <property type="entry name" value="SGNH_hydro_sf"/>
</dbReference>
<evidence type="ECO:0000313" key="2">
    <source>
        <dbReference type="EMBL" id="MBP2416219.1"/>
    </source>
</evidence>
<dbReference type="Proteomes" id="UP000758168">
    <property type="component" value="Unassembled WGS sequence"/>
</dbReference>
<dbReference type="InterPro" id="IPR006311">
    <property type="entry name" value="TAT_signal"/>
</dbReference>
<organism evidence="2 3">
    <name type="scientific">Microlunatus capsulatus</name>
    <dbReference type="NCBI Taxonomy" id="99117"/>
    <lineage>
        <taxon>Bacteria</taxon>
        <taxon>Bacillati</taxon>
        <taxon>Actinomycetota</taxon>
        <taxon>Actinomycetes</taxon>
        <taxon>Propionibacteriales</taxon>
        <taxon>Propionibacteriaceae</taxon>
        <taxon>Microlunatus</taxon>
    </lineage>
</organism>
<protein>
    <recommendedName>
        <fullName evidence="1">SGNH hydrolase-type esterase domain-containing protein</fullName>
    </recommendedName>
</protein>
<dbReference type="EMBL" id="JAGIOB010000001">
    <property type="protein sequence ID" value="MBP2416219.1"/>
    <property type="molecule type" value="Genomic_DNA"/>
</dbReference>
<accession>A0ABS4Z5J4</accession>
<dbReference type="PROSITE" id="PS51257">
    <property type="entry name" value="PROKAR_LIPOPROTEIN"/>
    <property type="match status" value="1"/>
</dbReference>
<evidence type="ECO:0000313" key="3">
    <source>
        <dbReference type="Proteomes" id="UP000758168"/>
    </source>
</evidence>
<dbReference type="Pfam" id="PF13472">
    <property type="entry name" value="Lipase_GDSL_2"/>
    <property type="match status" value="1"/>
</dbReference>
<dbReference type="InterPro" id="IPR013830">
    <property type="entry name" value="SGNH_hydro"/>
</dbReference>
<gene>
    <name evidence="2" type="ORF">JOF54_001141</name>
</gene>
<feature type="domain" description="SGNH hydrolase-type esterase" evidence="1">
    <location>
        <begin position="246"/>
        <end position="392"/>
    </location>
</feature>
<reference evidence="2 3" key="1">
    <citation type="submission" date="2021-03" db="EMBL/GenBank/DDBJ databases">
        <title>Sequencing the genomes of 1000 actinobacteria strains.</title>
        <authorList>
            <person name="Klenk H.-P."/>
        </authorList>
    </citation>
    <scope>NUCLEOTIDE SEQUENCE [LARGE SCALE GENOMIC DNA]</scope>
    <source>
        <strain evidence="2 3">DSM 12936</strain>
    </source>
</reference>
<dbReference type="PROSITE" id="PS51318">
    <property type="entry name" value="TAT"/>
    <property type="match status" value="1"/>
</dbReference>
<comment type="caution">
    <text evidence="2">The sequence shown here is derived from an EMBL/GenBank/DDBJ whole genome shotgun (WGS) entry which is preliminary data.</text>
</comment>
<dbReference type="RefSeq" id="WP_210053790.1">
    <property type="nucleotide sequence ID" value="NZ_BAAAMH010000012.1"/>
</dbReference>